<comment type="caution">
    <text evidence="2">The sequence shown here is derived from an EMBL/GenBank/DDBJ whole genome shotgun (WGS) entry which is preliminary data.</text>
</comment>
<organism evidence="2 3">
    <name type="scientific">Ancylostoma caninum</name>
    <name type="common">Dog hookworm</name>
    <dbReference type="NCBI Taxonomy" id="29170"/>
    <lineage>
        <taxon>Eukaryota</taxon>
        <taxon>Metazoa</taxon>
        <taxon>Ecdysozoa</taxon>
        <taxon>Nematoda</taxon>
        <taxon>Chromadorea</taxon>
        <taxon>Rhabditida</taxon>
        <taxon>Rhabditina</taxon>
        <taxon>Rhabditomorpha</taxon>
        <taxon>Strongyloidea</taxon>
        <taxon>Ancylostomatidae</taxon>
        <taxon>Ancylostomatinae</taxon>
        <taxon>Ancylostoma</taxon>
    </lineage>
</organism>
<dbReference type="Proteomes" id="UP000252519">
    <property type="component" value="Unassembled WGS sequence"/>
</dbReference>
<reference evidence="2 3" key="1">
    <citation type="submission" date="2014-10" db="EMBL/GenBank/DDBJ databases">
        <title>Draft genome of the hookworm Ancylostoma caninum.</title>
        <authorList>
            <person name="Mitreva M."/>
        </authorList>
    </citation>
    <scope>NUCLEOTIDE SEQUENCE [LARGE SCALE GENOMIC DNA]</scope>
    <source>
        <strain evidence="2 3">Baltimore</strain>
    </source>
</reference>
<sequence length="172" mass="19673">MSRIYSWSKRRCGKERSSLKVIRTSFTYYRVISDDNLYCAFKLDSSCEKNVSSFIEALSWSPNRQSERCHINTRQTLMCACYQDLCSSNYKYIMEVWKASDGYSKDHMFTRCLRKLIETHKSTPEKFRQNSEGPVAGGPMDGEIPSTEAPAALKNGGSSPQKRSASNFKCQQ</sequence>
<evidence type="ECO:0000256" key="1">
    <source>
        <dbReference type="SAM" id="MobiDB-lite"/>
    </source>
</evidence>
<keyword evidence="3" id="KW-1185">Reference proteome</keyword>
<feature type="region of interest" description="Disordered" evidence="1">
    <location>
        <begin position="123"/>
        <end position="172"/>
    </location>
</feature>
<protein>
    <submittedName>
        <fullName evidence="2">Uncharacterized protein</fullName>
    </submittedName>
</protein>
<proteinExistence type="predicted"/>
<accession>A0A368GXR2</accession>
<dbReference type="EMBL" id="JOJR01000037">
    <property type="protein sequence ID" value="RCN49141.1"/>
    <property type="molecule type" value="Genomic_DNA"/>
</dbReference>
<name>A0A368GXR2_ANCCA</name>
<dbReference type="AlphaFoldDB" id="A0A368GXR2"/>
<evidence type="ECO:0000313" key="3">
    <source>
        <dbReference type="Proteomes" id="UP000252519"/>
    </source>
</evidence>
<evidence type="ECO:0000313" key="2">
    <source>
        <dbReference type="EMBL" id="RCN49141.1"/>
    </source>
</evidence>
<gene>
    <name evidence="2" type="ORF">ANCCAN_04713</name>
</gene>
<feature type="compositionally biased region" description="Polar residues" evidence="1">
    <location>
        <begin position="156"/>
        <end position="172"/>
    </location>
</feature>